<protein>
    <submittedName>
        <fullName evidence="2">Uncharacterized protein</fullName>
    </submittedName>
</protein>
<feature type="compositionally biased region" description="Basic and acidic residues" evidence="1">
    <location>
        <begin position="206"/>
        <end position="224"/>
    </location>
</feature>
<reference evidence="3" key="1">
    <citation type="journal article" date="2021" name="Microbiol. Resour. Announc.">
        <title>LGAAP: Leishmaniinae Genome Assembly and Annotation Pipeline.</title>
        <authorList>
            <person name="Almutairi H."/>
            <person name="Urbaniak M.D."/>
            <person name="Bates M.D."/>
            <person name="Jariyapan N."/>
            <person name="Kwakye-Nuako G."/>
            <person name="Thomaz-Soccol V."/>
            <person name="Al-Salem W.S."/>
            <person name="Dillon R.J."/>
            <person name="Bates P.A."/>
            <person name="Gatherer D."/>
        </authorList>
    </citation>
    <scope>NUCLEOTIDE SEQUENCE [LARGE SCALE GENOMIC DNA]</scope>
</reference>
<evidence type="ECO:0000256" key="1">
    <source>
        <dbReference type="SAM" id="MobiDB-lite"/>
    </source>
</evidence>
<dbReference type="SMR" id="A0A836GJ45"/>
<feature type="region of interest" description="Disordered" evidence="1">
    <location>
        <begin position="278"/>
        <end position="300"/>
    </location>
</feature>
<feature type="compositionally biased region" description="Polar residues" evidence="1">
    <location>
        <begin position="283"/>
        <end position="300"/>
    </location>
</feature>
<organism evidence="2 3">
    <name type="scientific">Leishmania orientalis</name>
    <dbReference type="NCBI Taxonomy" id="2249476"/>
    <lineage>
        <taxon>Eukaryota</taxon>
        <taxon>Discoba</taxon>
        <taxon>Euglenozoa</taxon>
        <taxon>Kinetoplastea</taxon>
        <taxon>Metakinetoplastina</taxon>
        <taxon>Trypanosomatida</taxon>
        <taxon>Trypanosomatidae</taxon>
        <taxon>Leishmaniinae</taxon>
        <taxon>Leishmania</taxon>
    </lineage>
</organism>
<dbReference type="RefSeq" id="XP_067061780.1">
    <property type="nucleotide sequence ID" value="XM_067205843.1"/>
</dbReference>
<accession>A0A836GJ45</accession>
<comment type="caution">
    <text evidence="2">The sequence shown here is derived from an EMBL/GenBank/DDBJ whole genome shotgun (WGS) entry which is preliminary data.</text>
</comment>
<evidence type="ECO:0000313" key="3">
    <source>
        <dbReference type="Proteomes" id="UP000674143"/>
    </source>
</evidence>
<dbReference type="GeneID" id="92359777"/>
<dbReference type="EMBL" id="JAFHLR010000028">
    <property type="protein sequence ID" value="KAG5474674.1"/>
    <property type="molecule type" value="Genomic_DNA"/>
</dbReference>
<gene>
    <name evidence="2" type="ORF">LSCM4_03848</name>
</gene>
<evidence type="ECO:0000313" key="2">
    <source>
        <dbReference type="EMBL" id="KAG5474674.1"/>
    </source>
</evidence>
<feature type="region of interest" description="Disordered" evidence="1">
    <location>
        <begin position="146"/>
        <end position="255"/>
    </location>
</feature>
<name>A0A836GJ45_9TRYP</name>
<dbReference type="KEGG" id="loi:92359777"/>
<sequence>MGDVDCRPLLLNSHDNLPPSVLHSPHLSVQRPSRRADSAWAVSEDGANGTTATTLADGTNSDARYSFFSSFSFSAWSDAPASRGNANRSFVAAAFLRPFQTFWMWCRGSGQCCCGCVCVRRSWLSRFGFGVEDVDERVAIVNEPSSGLCEPAAPQRSRHHRRNATPATALSAGSDQGHPHRLYVPPRSRSSEAGFSGRASTASTSPREHACLVREGARVPRSDSFDEGSVAGSSAPLSSLSLSRHPRSRGEDGGGHLVMQRGVLMRMAADGTCTRVPEAHAYSSGSRSPALSARRSGQTNDSHAVYLGQPQSFADGYGHADSSLPAREGEKVSRAYMVALSLEEVEAGRQPLRTLEQISEALSMCGPHLPFRVEVETDLASSTPIPSVDTEAMPAERDSASARSTPAPALATVPLHLHVLGPLLPCPTAKALRTLEDILLEDCDGSQLSLRALHCADLDLRRMRIGEDNDGALSGTAAAMQRAHSDAFLDHLVSPTTDEYSSSIATVSQVLDFLKRIVAARAAQITTLHFTRCYFVPHDVGQSIPLPLATVRRLRFEHCSLTPAHVDALLALARQQDALASSQLSEARGVSGSSPRRNRSFGVLEELQLSGSVTPECISELLDYVEEQQQNREGGSQGFTLRQLCLPSSVVRAAKAHPFVQANSSYIVVVSVHV</sequence>
<proteinExistence type="predicted"/>
<keyword evidence="3" id="KW-1185">Reference proteome</keyword>
<dbReference type="Proteomes" id="UP000674143">
    <property type="component" value="Unassembled WGS sequence"/>
</dbReference>
<dbReference type="AlphaFoldDB" id="A0A836GJ45"/>
<feature type="compositionally biased region" description="Polar residues" evidence="1">
    <location>
        <begin position="165"/>
        <end position="174"/>
    </location>
</feature>
<reference evidence="3" key="2">
    <citation type="journal article" date="2021" name="Sci. Data">
        <title>Chromosome-scale genome sequencing, assembly and annotation of six genomes from subfamily Leishmaniinae.</title>
        <authorList>
            <person name="Almutairi H."/>
            <person name="Urbaniak M.D."/>
            <person name="Bates M.D."/>
            <person name="Jariyapan N."/>
            <person name="Kwakye-Nuako G."/>
            <person name="Thomaz Soccol V."/>
            <person name="Al-Salem W.S."/>
            <person name="Dillon R.J."/>
            <person name="Bates P.A."/>
            <person name="Gatherer D."/>
        </authorList>
    </citation>
    <scope>NUCLEOTIDE SEQUENCE [LARGE SCALE GENOMIC DNA]</scope>
</reference>
<feature type="compositionally biased region" description="Low complexity" evidence="1">
    <location>
        <begin position="228"/>
        <end position="243"/>
    </location>
</feature>